<dbReference type="AlphaFoldDB" id="A0AAE0K7N1"/>
<accession>A0AAE0K7N1</accession>
<reference evidence="2" key="1">
    <citation type="journal article" date="2023" name="Mol. Phylogenet. Evol.">
        <title>Genome-scale phylogeny and comparative genomics of the fungal order Sordariales.</title>
        <authorList>
            <person name="Hensen N."/>
            <person name="Bonometti L."/>
            <person name="Westerberg I."/>
            <person name="Brannstrom I.O."/>
            <person name="Guillou S."/>
            <person name="Cros-Aarteil S."/>
            <person name="Calhoun S."/>
            <person name="Haridas S."/>
            <person name="Kuo A."/>
            <person name="Mondo S."/>
            <person name="Pangilinan J."/>
            <person name="Riley R."/>
            <person name="LaButti K."/>
            <person name="Andreopoulos B."/>
            <person name="Lipzen A."/>
            <person name="Chen C."/>
            <person name="Yan M."/>
            <person name="Daum C."/>
            <person name="Ng V."/>
            <person name="Clum A."/>
            <person name="Steindorff A."/>
            <person name="Ohm R.A."/>
            <person name="Martin F."/>
            <person name="Silar P."/>
            <person name="Natvig D.O."/>
            <person name="Lalanne C."/>
            <person name="Gautier V."/>
            <person name="Ament-Velasquez S.L."/>
            <person name="Kruys A."/>
            <person name="Hutchinson M.I."/>
            <person name="Powell A.J."/>
            <person name="Barry K."/>
            <person name="Miller A.N."/>
            <person name="Grigoriev I.V."/>
            <person name="Debuchy R."/>
            <person name="Gladieux P."/>
            <person name="Hiltunen Thoren M."/>
            <person name="Johannesson H."/>
        </authorList>
    </citation>
    <scope>NUCLEOTIDE SEQUENCE</scope>
    <source>
        <strain evidence="2">CBS 958.72</strain>
    </source>
</reference>
<reference evidence="2" key="2">
    <citation type="submission" date="2023-06" db="EMBL/GenBank/DDBJ databases">
        <authorList>
            <consortium name="Lawrence Berkeley National Laboratory"/>
            <person name="Haridas S."/>
            <person name="Hensen N."/>
            <person name="Bonometti L."/>
            <person name="Westerberg I."/>
            <person name="Brannstrom I.O."/>
            <person name="Guillou S."/>
            <person name="Cros-Aarteil S."/>
            <person name="Calhoun S."/>
            <person name="Kuo A."/>
            <person name="Mondo S."/>
            <person name="Pangilinan J."/>
            <person name="Riley R."/>
            <person name="Labutti K."/>
            <person name="Andreopoulos B."/>
            <person name="Lipzen A."/>
            <person name="Chen C."/>
            <person name="Yanf M."/>
            <person name="Daum C."/>
            <person name="Ng V."/>
            <person name="Clum A."/>
            <person name="Steindorff A."/>
            <person name="Ohm R."/>
            <person name="Martin F."/>
            <person name="Silar P."/>
            <person name="Natvig D."/>
            <person name="Lalanne C."/>
            <person name="Gautier V."/>
            <person name="Ament-Velasquez S.L."/>
            <person name="Kruys A."/>
            <person name="Hutchinson M.I."/>
            <person name="Powell A.J."/>
            <person name="Barry K."/>
            <person name="Miller A.N."/>
            <person name="Grigoriev I.V."/>
            <person name="Debuchy R."/>
            <person name="Gladieux P."/>
            <person name="Thoren M.H."/>
            <person name="Johannesson H."/>
        </authorList>
    </citation>
    <scope>NUCLEOTIDE SEQUENCE</scope>
    <source>
        <strain evidence="2">CBS 958.72</strain>
    </source>
</reference>
<evidence type="ECO:0000313" key="2">
    <source>
        <dbReference type="EMBL" id="KAK3371634.1"/>
    </source>
</evidence>
<dbReference type="PROSITE" id="PS00108">
    <property type="entry name" value="PROTEIN_KINASE_ST"/>
    <property type="match status" value="1"/>
</dbReference>
<dbReference type="PROSITE" id="PS50011">
    <property type="entry name" value="PROTEIN_KINASE_DOM"/>
    <property type="match status" value="1"/>
</dbReference>
<dbReference type="Proteomes" id="UP001287356">
    <property type="component" value="Unassembled WGS sequence"/>
</dbReference>
<keyword evidence="3" id="KW-1185">Reference proteome</keyword>
<feature type="domain" description="Protein kinase" evidence="1">
    <location>
        <begin position="5"/>
        <end position="173"/>
    </location>
</feature>
<dbReference type="EMBL" id="JAULSN010000005">
    <property type="protein sequence ID" value="KAK3371634.1"/>
    <property type="molecule type" value="Genomic_DNA"/>
</dbReference>
<name>A0AAE0K7N1_9PEZI</name>
<dbReference type="GO" id="GO:0004672">
    <property type="term" value="F:protein kinase activity"/>
    <property type="evidence" value="ECO:0007669"/>
    <property type="project" value="InterPro"/>
</dbReference>
<evidence type="ECO:0000313" key="3">
    <source>
        <dbReference type="Proteomes" id="UP001287356"/>
    </source>
</evidence>
<dbReference type="InterPro" id="IPR008271">
    <property type="entry name" value="Ser/Thr_kinase_AS"/>
</dbReference>
<evidence type="ECO:0000259" key="1">
    <source>
        <dbReference type="PROSITE" id="PS50011"/>
    </source>
</evidence>
<protein>
    <recommendedName>
        <fullName evidence="1">Protein kinase domain-containing protein</fullName>
    </recommendedName>
</protein>
<dbReference type="Gene3D" id="1.10.510.10">
    <property type="entry name" value="Transferase(Phosphotransferase) domain 1"/>
    <property type="match status" value="1"/>
</dbReference>
<proteinExistence type="predicted"/>
<comment type="caution">
    <text evidence="2">The sequence shown here is derived from an EMBL/GenBank/DDBJ whole genome shotgun (WGS) entry which is preliminary data.</text>
</comment>
<sequence>MVSEITKEEEIAPGIYVVRLRGDERLYVYKEVDRPQYQPEDTEILQRELRNLEQLPHSEEIVRLVTTISSINPYRTTVADAGSSGTSFLRGFLLKYHLNGTLRDALRLPEPEAALQIIYRLNYLHYYNVTYLDLKPLNIVISINSKAILIDIRGGGYTRKWLTLNMLGVSNPI</sequence>
<dbReference type="InterPro" id="IPR000719">
    <property type="entry name" value="Prot_kinase_dom"/>
</dbReference>
<dbReference type="SUPFAM" id="SSF56112">
    <property type="entry name" value="Protein kinase-like (PK-like)"/>
    <property type="match status" value="1"/>
</dbReference>
<dbReference type="Pfam" id="PF00069">
    <property type="entry name" value="Pkinase"/>
    <property type="match status" value="1"/>
</dbReference>
<dbReference type="InterPro" id="IPR011009">
    <property type="entry name" value="Kinase-like_dom_sf"/>
</dbReference>
<gene>
    <name evidence="2" type="ORF">B0T24DRAFT_531983</name>
</gene>
<dbReference type="GO" id="GO:0005524">
    <property type="term" value="F:ATP binding"/>
    <property type="evidence" value="ECO:0007669"/>
    <property type="project" value="InterPro"/>
</dbReference>
<organism evidence="2 3">
    <name type="scientific">Lasiosphaeria ovina</name>
    <dbReference type="NCBI Taxonomy" id="92902"/>
    <lineage>
        <taxon>Eukaryota</taxon>
        <taxon>Fungi</taxon>
        <taxon>Dikarya</taxon>
        <taxon>Ascomycota</taxon>
        <taxon>Pezizomycotina</taxon>
        <taxon>Sordariomycetes</taxon>
        <taxon>Sordariomycetidae</taxon>
        <taxon>Sordariales</taxon>
        <taxon>Lasiosphaeriaceae</taxon>
        <taxon>Lasiosphaeria</taxon>
    </lineage>
</organism>